<dbReference type="Proteomes" id="UP000246121">
    <property type="component" value="Unassembled WGS sequence"/>
</dbReference>
<accession>A0A2V2W1S6</accession>
<dbReference type="InterPro" id="IPR011990">
    <property type="entry name" value="TPR-like_helical_dom_sf"/>
</dbReference>
<dbReference type="VEuPathDB" id="TriTrypDB:ECC02_005897"/>
<reference evidence="2 3" key="1">
    <citation type="journal article" date="2018" name="Microb. Genom.">
        <title>Expanding an expanded genome: long-read sequencing of Trypanosoma cruzi.</title>
        <authorList>
            <person name="Berna L."/>
            <person name="Rodriguez M."/>
            <person name="Chiribao M.L."/>
            <person name="Parodi-Talice A."/>
            <person name="Pita S."/>
            <person name="Rijo G."/>
            <person name="Alvarez-Valin F."/>
            <person name="Robello C."/>
        </authorList>
    </citation>
    <scope>NUCLEOTIDE SEQUENCE [LARGE SCALE GENOMIC DNA]</scope>
    <source>
        <strain evidence="2 3">Dm28c</strain>
    </source>
</reference>
<feature type="compositionally biased region" description="Polar residues" evidence="1">
    <location>
        <begin position="1"/>
        <end position="14"/>
    </location>
</feature>
<comment type="caution">
    <text evidence="2">The sequence shown here is derived from an EMBL/GenBank/DDBJ whole genome shotgun (WGS) entry which is preliminary data.</text>
</comment>
<dbReference type="InterPro" id="IPR053248">
    <property type="entry name" value="Zinc_finger_MYND_domain"/>
</dbReference>
<dbReference type="PANTHER" id="PTHR46533">
    <property type="entry name" value="ZINC FINGER MYND DOMAIN-CONTAINING PROTEIN 12"/>
    <property type="match status" value="1"/>
</dbReference>
<dbReference type="PROSITE" id="PS00387">
    <property type="entry name" value="PPASE"/>
    <property type="match status" value="1"/>
</dbReference>
<proteinExistence type="predicted"/>
<dbReference type="EMBL" id="PRFA01000002">
    <property type="protein sequence ID" value="PWV02580.1"/>
    <property type="molecule type" value="Genomic_DNA"/>
</dbReference>
<dbReference type="VEuPathDB" id="TriTrypDB:C4B63_2g224"/>
<gene>
    <name evidence="2" type="ORF">C4B63_2g224</name>
</gene>
<name>A0A2V2W1S6_TRYCR</name>
<evidence type="ECO:0000313" key="2">
    <source>
        <dbReference type="EMBL" id="PWV02580.1"/>
    </source>
</evidence>
<dbReference type="VEuPathDB" id="TriTrypDB:TcYC6_0070820"/>
<dbReference type="VEuPathDB" id="TriTrypDB:TCSYLVIO_005724"/>
<dbReference type="Gene3D" id="1.25.40.10">
    <property type="entry name" value="Tetratricopeptide repeat domain"/>
    <property type="match status" value="2"/>
</dbReference>
<dbReference type="VEuPathDB" id="TriTrypDB:TcG_09368"/>
<protein>
    <submittedName>
        <fullName evidence="2">Uncharacterized protein</fullName>
    </submittedName>
</protein>
<dbReference type="VEuPathDB" id="TriTrypDB:TCDM_00034"/>
<sequence>MSSKRGMPGTSTRGRPSVLHGAGALDGDPFDISGAGWASLENKFNELLRLMDAPANGINALAARSAHGDRVASVIVQLLDRAQEESRRLLVEGDGEGAAEAGVKTLRLKERFYGRTSVKLLPAYFHLARTNQFLERFGNAEEMLSLAHSIVLNHPQDVDTAMKAELHQAFGLLYAADNKLEAAVQHLTAATYYLSVMNGPENILTAFGYFDLANVFATKASMEGAMALYDTVKNIWLEHLRGLLKAIVEETLAARSVKRYEDDEVVQDTGYSSAKAFGKENLADVSKMLHAIYNIQKDRFTPLHPTTARAEFVLGLFLLWVSKKGEAAHHLQTARATSQHFYGERHPIVQEIEEWCEWFEIPLTESKEGEQKP</sequence>
<evidence type="ECO:0000256" key="1">
    <source>
        <dbReference type="SAM" id="MobiDB-lite"/>
    </source>
</evidence>
<feature type="region of interest" description="Disordered" evidence="1">
    <location>
        <begin position="1"/>
        <end position="22"/>
    </location>
</feature>
<dbReference type="VEuPathDB" id="TriTrypDB:C3747_1g235"/>
<dbReference type="VEuPathDB" id="TriTrypDB:TcCLB.510733.40"/>
<dbReference type="AlphaFoldDB" id="A0A2V2W1S6"/>
<organism evidence="2 3">
    <name type="scientific">Trypanosoma cruzi</name>
    <dbReference type="NCBI Taxonomy" id="5693"/>
    <lineage>
        <taxon>Eukaryota</taxon>
        <taxon>Discoba</taxon>
        <taxon>Euglenozoa</taxon>
        <taxon>Kinetoplastea</taxon>
        <taxon>Metakinetoplastina</taxon>
        <taxon>Trypanosomatida</taxon>
        <taxon>Trypanosomatidae</taxon>
        <taxon>Trypanosoma</taxon>
        <taxon>Schizotrypanum</taxon>
    </lineage>
</organism>
<dbReference type="SUPFAM" id="SSF48452">
    <property type="entry name" value="TPR-like"/>
    <property type="match status" value="1"/>
</dbReference>
<dbReference type="PANTHER" id="PTHR46533:SF1">
    <property type="entry name" value="ZINC FINGER MYND DOMAIN-CONTAINING PROTEIN 12"/>
    <property type="match status" value="1"/>
</dbReference>
<dbReference type="VEuPathDB" id="TriTrypDB:TcBrA4_0060750"/>
<dbReference type="VEuPathDB" id="TriTrypDB:TcCLB.506147.200"/>
<dbReference type="VEuPathDB" id="TriTrypDB:Tc_MARK_4349"/>
<dbReference type="VEuPathDB" id="TriTrypDB:BCY84_14396"/>
<evidence type="ECO:0000313" key="3">
    <source>
        <dbReference type="Proteomes" id="UP000246121"/>
    </source>
</evidence>
<dbReference type="VEuPathDB" id="TriTrypDB:TcCL_NonESM00079"/>